<organism evidence="17 18">
    <name type="scientific">Lottia gigantea</name>
    <name type="common">Giant owl limpet</name>
    <dbReference type="NCBI Taxonomy" id="225164"/>
    <lineage>
        <taxon>Eukaryota</taxon>
        <taxon>Metazoa</taxon>
        <taxon>Spiralia</taxon>
        <taxon>Lophotrochozoa</taxon>
        <taxon>Mollusca</taxon>
        <taxon>Gastropoda</taxon>
        <taxon>Patellogastropoda</taxon>
        <taxon>Lottioidea</taxon>
        <taxon>Lottiidae</taxon>
        <taxon>Lottia</taxon>
    </lineage>
</organism>
<name>V3ZSC5_LOTGI</name>
<dbReference type="HOGENOM" id="CLU_022206_2_2_1"/>
<evidence type="ECO:0000259" key="15">
    <source>
        <dbReference type="PROSITE" id="PS50865"/>
    </source>
</evidence>
<dbReference type="Pfam" id="PF01753">
    <property type="entry name" value="zf-MYND"/>
    <property type="match status" value="1"/>
</dbReference>
<keyword evidence="5" id="KW-0862">Zinc</keyword>
<evidence type="ECO:0000256" key="6">
    <source>
        <dbReference type="ARBA" id="ARBA00022896"/>
    </source>
</evidence>
<dbReference type="Gene3D" id="2.60.120.620">
    <property type="entry name" value="q2cbj1_9rhob like domain"/>
    <property type="match status" value="1"/>
</dbReference>
<keyword evidence="9" id="KW-0408">Iron</keyword>
<dbReference type="Proteomes" id="UP000030746">
    <property type="component" value="Unassembled WGS sequence"/>
</dbReference>
<feature type="compositionally biased region" description="Polar residues" evidence="14">
    <location>
        <begin position="105"/>
        <end position="120"/>
    </location>
</feature>
<evidence type="ECO:0000256" key="12">
    <source>
        <dbReference type="ARBA" id="ARBA00049134"/>
    </source>
</evidence>
<keyword evidence="4 13" id="KW-0863">Zinc-finger</keyword>
<dbReference type="PROSITE" id="PS50865">
    <property type="entry name" value="ZF_MYND_2"/>
    <property type="match status" value="1"/>
</dbReference>
<dbReference type="STRING" id="225164.V3ZSC5"/>
<evidence type="ECO:0000256" key="1">
    <source>
        <dbReference type="ARBA" id="ARBA00001961"/>
    </source>
</evidence>
<dbReference type="GeneID" id="20230282"/>
<evidence type="ECO:0000256" key="3">
    <source>
        <dbReference type="ARBA" id="ARBA00022723"/>
    </source>
</evidence>
<comment type="catalytic activity">
    <reaction evidence="12">
        <text>L-prolyl-[hypoxia-inducible factor alpha subunit] + 2-oxoglutarate + O2 = trans-4-hydroxy-L-prolyl-[hypoxia-inducible factor alpha subunit] + succinate + CO2</text>
        <dbReference type="Rhea" id="RHEA:48400"/>
        <dbReference type="Rhea" id="RHEA-COMP:12093"/>
        <dbReference type="Rhea" id="RHEA-COMP:12094"/>
        <dbReference type="ChEBI" id="CHEBI:15379"/>
        <dbReference type="ChEBI" id="CHEBI:16526"/>
        <dbReference type="ChEBI" id="CHEBI:16810"/>
        <dbReference type="ChEBI" id="CHEBI:30031"/>
        <dbReference type="ChEBI" id="CHEBI:50342"/>
        <dbReference type="ChEBI" id="CHEBI:61965"/>
        <dbReference type="EC" id="1.14.11.29"/>
    </reaction>
</comment>
<evidence type="ECO:0000313" key="18">
    <source>
        <dbReference type="Proteomes" id="UP000030746"/>
    </source>
</evidence>
<dbReference type="InterPro" id="IPR044862">
    <property type="entry name" value="Pro_4_hyd_alph_FE2OG_OXY"/>
</dbReference>
<evidence type="ECO:0000313" key="17">
    <source>
        <dbReference type="EMBL" id="ESO85435.1"/>
    </source>
</evidence>
<evidence type="ECO:0000256" key="10">
    <source>
        <dbReference type="ARBA" id="ARBA00023242"/>
    </source>
</evidence>
<dbReference type="FunFam" id="2.60.120.620:FF:000005">
    <property type="entry name" value="Egl nine homolog 1"/>
    <property type="match status" value="1"/>
</dbReference>
<dbReference type="EMBL" id="KB203274">
    <property type="protein sequence ID" value="ESO85435.1"/>
    <property type="molecule type" value="Genomic_DNA"/>
</dbReference>
<dbReference type="PANTHER" id="PTHR12907">
    <property type="entry name" value="EGL NINE HOMOLOG-RELATED"/>
    <property type="match status" value="1"/>
</dbReference>
<dbReference type="GO" id="GO:0031418">
    <property type="term" value="F:L-ascorbic acid binding"/>
    <property type="evidence" value="ECO:0007669"/>
    <property type="project" value="UniProtKB-KW"/>
</dbReference>
<evidence type="ECO:0000256" key="5">
    <source>
        <dbReference type="ARBA" id="ARBA00022833"/>
    </source>
</evidence>
<dbReference type="InterPro" id="IPR005123">
    <property type="entry name" value="Oxoglu/Fe-dep_dioxygenase_dom"/>
</dbReference>
<keyword evidence="10" id="KW-0539">Nucleus</keyword>
<dbReference type="SUPFAM" id="SSF144232">
    <property type="entry name" value="HIT/MYND zinc finger-like"/>
    <property type="match status" value="1"/>
</dbReference>
<dbReference type="GO" id="GO:0008198">
    <property type="term" value="F:ferrous iron binding"/>
    <property type="evidence" value="ECO:0007669"/>
    <property type="project" value="TreeGrafter"/>
</dbReference>
<evidence type="ECO:0000256" key="7">
    <source>
        <dbReference type="ARBA" id="ARBA00022964"/>
    </source>
</evidence>
<dbReference type="InterPro" id="IPR006620">
    <property type="entry name" value="Pro_4_hyd_alph"/>
</dbReference>
<comment type="cofactor">
    <cofactor evidence="1">
        <name>L-ascorbate</name>
        <dbReference type="ChEBI" id="CHEBI:38290"/>
    </cofactor>
</comment>
<sequence>MAQRLGEENINNLEKLVCQLCGTLENLSLCGGCRDTWYCCKEHQKADWKKHKGSCKRARKKNIPVGNIASENGCNGAEKPNKKIENETEASFSEHISSKCKENTQTENLQSGQKQSSESFQTGSMLTSRFDMLAKYVVECLTKYGVCVIDNFLGDSKGTEVLEEVKRLQRKGLFTEGQLVNSTNSTSQNIRGDVLTWVDGSENGCCNTHFLISCMDDIILRCAGQLESYDIQERTKAMVACYPGNKTGYIKHVDNPNGDGRCVTCIYYLNKGWDVTKHGGMLRIYPEGQDLVANIEPTFDRVLYFWSDRRNPHEVRETIKERYAITIWYYDSKERRNALQNSRGKNLFFFRNLDGNIILNFCAKLFILHA</sequence>
<keyword evidence="18" id="KW-1185">Reference proteome</keyword>
<protein>
    <recommendedName>
        <fullName evidence="11">hypoxia-inducible factor-proline dioxygenase</fullName>
        <ecNumber evidence="11">1.14.11.29</ecNumber>
    </recommendedName>
</protein>
<reference evidence="17 18" key="1">
    <citation type="journal article" date="2013" name="Nature">
        <title>Insights into bilaterian evolution from three spiralian genomes.</title>
        <authorList>
            <person name="Simakov O."/>
            <person name="Marletaz F."/>
            <person name="Cho S.J."/>
            <person name="Edsinger-Gonzales E."/>
            <person name="Havlak P."/>
            <person name="Hellsten U."/>
            <person name="Kuo D.H."/>
            <person name="Larsson T."/>
            <person name="Lv J."/>
            <person name="Arendt D."/>
            <person name="Savage R."/>
            <person name="Osoegawa K."/>
            <person name="de Jong P."/>
            <person name="Grimwood J."/>
            <person name="Chapman J.A."/>
            <person name="Shapiro H."/>
            <person name="Aerts A."/>
            <person name="Otillar R.P."/>
            <person name="Terry A.Y."/>
            <person name="Boore J.L."/>
            <person name="Grigoriev I.V."/>
            <person name="Lindberg D.R."/>
            <person name="Seaver E.C."/>
            <person name="Weisblat D.A."/>
            <person name="Putnam N.H."/>
            <person name="Rokhsar D.S."/>
        </authorList>
    </citation>
    <scope>NUCLEOTIDE SEQUENCE [LARGE SCALE GENOMIC DNA]</scope>
</reference>
<dbReference type="GO" id="GO:0005634">
    <property type="term" value="C:nucleus"/>
    <property type="evidence" value="ECO:0007669"/>
    <property type="project" value="UniProtKB-SubCell"/>
</dbReference>
<dbReference type="GO" id="GO:0071456">
    <property type="term" value="P:cellular response to hypoxia"/>
    <property type="evidence" value="ECO:0007669"/>
    <property type="project" value="TreeGrafter"/>
</dbReference>
<comment type="subcellular location">
    <subcellularLocation>
        <location evidence="2">Nucleus</location>
    </subcellularLocation>
</comment>
<dbReference type="Pfam" id="PF13640">
    <property type="entry name" value="2OG-FeII_Oxy_3"/>
    <property type="match status" value="1"/>
</dbReference>
<dbReference type="OMA" id="DEKANLY"/>
<dbReference type="SMART" id="SM00702">
    <property type="entry name" value="P4Hc"/>
    <property type="match status" value="1"/>
</dbReference>
<dbReference type="InterPro" id="IPR002893">
    <property type="entry name" value="Znf_MYND"/>
</dbReference>
<feature type="region of interest" description="Disordered" evidence="14">
    <location>
        <begin position="97"/>
        <end position="120"/>
    </location>
</feature>
<keyword evidence="3" id="KW-0479">Metal-binding</keyword>
<dbReference type="PROSITE" id="PS01360">
    <property type="entry name" value="ZF_MYND_1"/>
    <property type="match status" value="1"/>
</dbReference>
<dbReference type="GO" id="GO:0160082">
    <property type="term" value="F:hypoxia-inducible factor-proline dioxygenase activity"/>
    <property type="evidence" value="ECO:0007669"/>
    <property type="project" value="UniProtKB-EC"/>
</dbReference>
<dbReference type="EC" id="1.14.11.29" evidence="11"/>
<evidence type="ECO:0000259" key="16">
    <source>
        <dbReference type="PROSITE" id="PS51471"/>
    </source>
</evidence>
<keyword evidence="6" id="KW-0847">Vitamin C</keyword>
<evidence type="ECO:0000256" key="4">
    <source>
        <dbReference type="ARBA" id="ARBA00022771"/>
    </source>
</evidence>
<dbReference type="AlphaFoldDB" id="V3ZSC5"/>
<evidence type="ECO:0000256" key="14">
    <source>
        <dbReference type="SAM" id="MobiDB-lite"/>
    </source>
</evidence>
<dbReference type="PROSITE" id="PS51471">
    <property type="entry name" value="FE2OG_OXY"/>
    <property type="match status" value="1"/>
</dbReference>
<keyword evidence="8" id="KW-0560">Oxidoreductase</keyword>
<accession>V3ZSC5</accession>
<dbReference type="GO" id="GO:0008270">
    <property type="term" value="F:zinc ion binding"/>
    <property type="evidence" value="ECO:0007669"/>
    <property type="project" value="UniProtKB-KW"/>
</dbReference>
<evidence type="ECO:0000256" key="13">
    <source>
        <dbReference type="PROSITE-ProRule" id="PRU00134"/>
    </source>
</evidence>
<evidence type="ECO:0000256" key="11">
    <source>
        <dbReference type="ARBA" id="ARBA00039004"/>
    </source>
</evidence>
<proteinExistence type="predicted"/>
<keyword evidence="7" id="KW-0223">Dioxygenase</keyword>
<evidence type="ECO:0000256" key="9">
    <source>
        <dbReference type="ARBA" id="ARBA00023004"/>
    </source>
</evidence>
<evidence type="ECO:0000256" key="2">
    <source>
        <dbReference type="ARBA" id="ARBA00004123"/>
    </source>
</evidence>
<dbReference type="RefSeq" id="XP_009063681.1">
    <property type="nucleotide sequence ID" value="XM_009065433.1"/>
</dbReference>
<feature type="domain" description="MYND-type" evidence="15">
    <location>
        <begin position="18"/>
        <end position="55"/>
    </location>
</feature>
<dbReference type="InterPro" id="IPR051559">
    <property type="entry name" value="HIF_prolyl_hydroxylases"/>
</dbReference>
<dbReference type="PANTHER" id="PTHR12907:SF26">
    <property type="entry name" value="HIF PROLYL HYDROXYLASE, ISOFORM C"/>
    <property type="match status" value="1"/>
</dbReference>
<dbReference type="CTD" id="20230282"/>
<dbReference type="OrthoDB" id="76265at2759"/>
<gene>
    <name evidence="17" type="ORF">LOTGIDRAFT_107905</name>
</gene>
<feature type="domain" description="Fe2OG dioxygenase" evidence="16">
    <location>
        <begin position="233"/>
        <end position="331"/>
    </location>
</feature>
<dbReference type="KEGG" id="lgi:LOTGIDRAFT_107905"/>
<evidence type="ECO:0000256" key="8">
    <source>
        <dbReference type="ARBA" id="ARBA00023002"/>
    </source>
</evidence>
<dbReference type="Gene3D" id="6.10.140.2220">
    <property type="match status" value="1"/>
</dbReference>